<feature type="region of interest" description="Disordered" evidence="1">
    <location>
        <begin position="183"/>
        <end position="214"/>
    </location>
</feature>
<feature type="compositionally biased region" description="Basic and acidic residues" evidence="1">
    <location>
        <begin position="183"/>
        <end position="195"/>
    </location>
</feature>
<organism evidence="2 3">
    <name type="scientific">Candidatus Neomicrothrix parvicella RN1</name>
    <dbReference type="NCBI Taxonomy" id="1229780"/>
    <lineage>
        <taxon>Bacteria</taxon>
        <taxon>Bacillati</taxon>
        <taxon>Actinomycetota</taxon>
        <taxon>Acidimicrobiia</taxon>
        <taxon>Acidimicrobiales</taxon>
        <taxon>Microthrixaceae</taxon>
        <taxon>Candidatus Neomicrothrix</taxon>
    </lineage>
</organism>
<sequence>MAVIPARCAFREPTSMTNRTWNLRSKAVSTQAKPVARMAFDRQRMNSDHNGPVRPRVGRSRRSGGSSSGRRGEFVTEPCELAVDSPVSPIGVLVGEADGQTPEFRVDRWASRVGCGRLGPVPCNDSAVPSQHRFRSDNQERRRPPRAIGGAAQECKDRAVGFVELRPVDLASQHEDLVTERKDLSVSEITGREDPADSGENEVCKRGKQVRKTSTLLVSV</sequence>
<protein>
    <submittedName>
        <fullName evidence="2">Uncharacterized protein</fullName>
    </submittedName>
</protein>
<dbReference type="HOGENOM" id="CLU_1254052_0_0_11"/>
<dbReference type="Proteomes" id="UP000018291">
    <property type="component" value="Unassembled WGS sequence"/>
</dbReference>
<dbReference type="EMBL" id="CANL01000067">
    <property type="protein sequence ID" value="CCM65393.1"/>
    <property type="molecule type" value="Genomic_DNA"/>
</dbReference>
<evidence type="ECO:0000256" key="1">
    <source>
        <dbReference type="SAM" id="MobiDB-lite"/>
    </source>
</evidence>
<feature type="region of interest" description="Disordered" evidence="1">
    <location>
        <begin position="40"/>
        <end position="77"/>
    </location>
</feature>
<reference evidence="2 3" key="1">
    <citation type="journal article" date="2013" name="ISME J.">
        <title>Metabolic model for the filamentous 'Candidatus Microthrix parvicella' based on genomic and metagenomic analyses.</title>
        <authorList>
            <person name="Jon McIlroy S."/>
            <person name="Kristiansen R."/>
            <person name="Albertsen M."/>
            <person name="Michael Karst S."/>
            <person name="Rossetti S."/>
            <person name="Lund Nielsen J."/>
            <person name="Tandoi V."/>
            <person name="James Seviour R."/>
            <person name="Nielsen P.H."/>
        </authorList>
    </citation>
    <scope>NUCLEOTIDE SEQUENCE [LARGE SCALE GENOMIC DNA]</scope>
    <source>
        <strain evidence="2 3">RN1</strain>
    </source>
</reference>
<evidence type="ECO:0000313" key="2">
    <source>
        <dbReference type="EMBL" id="CCM65393.1"/>
    </source>
</evidence>
<dbReference type="STRING" id="1229780.BN381_70092"/>
<evidence type="ECO:0000313" key="3">
    <source>
        <dbReference type="Proteomes" id="UP000018291"/>
    </source>
</evidence>
<name>R4Z3V1_9ACTN</name>
<comment type="caution">
    <text evidence="2">The sequence shown here is derived from an EMBL/GenBank/DDBJ whole genome shotgun (WGS) entry which is preliminary data.</text>
</comment>
<accession>R4Z3V1</accession>
<gene>
    <name evidence="2" type="ORF">BN381_70092</name>
</gene>
<dbReference type="AlphaFoldDB" id="R4Z3V1"/>
<proteinExistence type="predicted"/>
<keyword evidence="3" id="KW-1185">Reference proteome</keyword>
<feature type="region of interest" description="Disordered" evidence="1">
    <location>
        <begin position="123"/>
        <end position="145"/>
    </location>
</feature>